<name>A0A941DY25_9BACI</name>
<proteinExistence type="predicted"/>
<protein>
    <submittedName>
        <fullName evidence="4">Type II secretion system protein</fullName>
    </submittedName>
</protein>
<dbReference type="PIRSF" id="PIRSF021292">
    <property type="entry name" value="Competence_ComGD"/>
    <property type="match status" value="1"/>
</dbReference>
<dbReference type="NCBIfam" id="NF040982">
    <property type="entry name" value="ComGD"/>
    <property type="match status" value="1"/>
</dbReference>
<reference evidence="4" key="1">
    <citation type="submission" date="2021-04" db="EMBL/GenBank/DDBJ databases">
        <title>Isolation and polyphasic classification of algal microorganism.</title>
        <authorList>
            <person name="Wang S."/>
        </authorList>
    </citation>
    <scope>NUCLEOTIDE SEQUENCE</scope>
    <source>
        <strain evidence="4">720a</strain>
    </source>
</reference>
<sequence>MSRLHDTKGFTLTEMLVVLSMLMIMVGLSVPPIVYALEKMKENALFQTLESDIMTIQHMSSLTTNRIQLILNENKYYVLRSNRKIIPDRNLPEGWHIDYFINPIIEFDINGSIKNPRTFYIYSPTARYKIVFPFGKGRYRIEKNERIYSN</sequence>
<dbReference type="Pfam" id="PF07963">
    <property type="entry name" value="N_methyl"/>
    <property type="match status" value="1"/>
</dbReference>
<dbReference type="RefSeq" id="WP_166530860.1">
    <property type="nucleotide sequence ID" value="NZ_JAGSOT010000070.1"/>
</dbReference>
<keyword evidence="3" id="KW-1133">Transmembrane helix</keyword>
<dbReference type="NCBIfam" id="TIGR02532">
    <property type="entry name" value="IV_pilin_GFxxxE"/>
    <property type="match status" value="1"/>
</dbReference>
<comment type="caution">
    <text evidence="4">The sequence shown here is derived from an EMBL/GenBank/DDBJ whole genome shotgun (WGS) entry which is preliminary data.</text>
</comment>
<gene>
    <name evidence="4" type="ORF">KCX74_17330</name>
</gene>
<dbReference type="EMBL" id="JAGSOT010000070">
    <property type="protein sequence ID" value="MBR7797796.1"/>
    <property type="molecule type" value="Genomic_DNA"/>
</dbReference>
<feature type="transmembrane region" description="Helical" evidence="3">
    <location>
        <begin position="15"/>
        <end position="37"/>
    </location>
</feature>
<dbReference type="AlphaFoldDB" id="A0A941DY25"/>
<dbReference type="InterPro" id="IPR012902">
    <property type="entry name" value="N_methyl_site"/>
</dbReference>
<evidence type="ECO:0000313" key="5">
    <source>
        <dbReference type="Proteomes" id="UP000675284"/>
    </source>
</evidence>
<keyword evidence="2" id="KW-0178">Competence</keyword>
<keyword evidence="5" id="KW-1185">Reference proteome</keyword>
<dbReference type="SUPFAM" id="SSF54523">
    <property type="entry name" value="Pili subunits"/>
    <property type="match status" value="1"/>
</dbReference>
<evidence type="ECO:0000256" key="3">
    <source>
        <dbReference type="SAM" id="Phobius"/>
    </source>
</evidence>
<organism evidence="4 5">
    <name type="scientific">Virgibacillus salarius</name>
    <dbReference type="NCBI Taxonomy" id="447199"/>
    <lineage>
        <taxon>Bacteria</taxon>
        <taxon>Bacillati</taxon>
        <taxon>Bacillota</taxon>
        <taxon>Bacilli</taxon>
        <taxon>Bacillales</taxon>
        <taxon>Bacillaceae</taxon>
        <taxon>Virgibacillus</taxon>
    </lineage>
</organism>
<evidence type="ECO:0000256" key="1">
    <source>
        <dbReference type="ARBA" id="ARBA00004241"/>
    </source>
</evidence>
<comment type="subcellular location">
    <subcellularLocation>
        <location evidence="1">Cell surface</location>
    </subcellularLocation>
</comment>
<dbReference type="Proteomes" id="UP000675284">
    <property type="component" value="Unassembled WGS sequence"/>
</dbReference>
<evidence type="ECO:0000313" key="4">
    <source>
        <dbReference type="EMBL" id="MBR7797796.1"/>
    </source>
</evidence>
<keyword evidence="3" id="KW-0812">Transmembrane</keyword>
<accession>A0A941DY25</accession>
<dbReference type="InterPro" id="IPR045584">
    <property type="entry name" value="Pilin-like"/>
</dbReference>
<keyword evidence="3" id="KW-0472">Membrane</keyword>
<evidence type="ECO:0000256" key="2">
    <source>
        <dbReference type="ARBA" id="ARBA00023287"/>
    </source>
</evidence>
<dbReference type="InterPro" id="IPR016785">
    <property type="entry name" value="ComGD"/>
</dbReference>
<dbReference type="GO" id="GO:0009986">
    <property type="term" value="C:cell surface"/>
    <property type="evidence" value="ECO:0007669"/>
    <property type="project" value="UniProtKB-SubCell"/>
</dbReference>
<dbReference type="GO" id="GO:0030420">
    <property type="term" value="P:establishment of competence for transformation"/>
    <property type="evidence" value="ECO:0007669"/>
    <property type="project" value="UniProtKB-KW"/>
</dbReference>